<dbReference type="Gene3D" id="3.40.50.300">
    <property type="entry name" value="P-loop containing nucleotide triphosphate hydrolases"/>
    <property type="match status" value="1"/>
</dbReference>
<name>A0A2M9BZH6_9MICO</name>
<accession>A0A2M9BZH6</accession>
<dbReference type="AlphaFoldDB" id="A0A2M9BZH6"/>
<evidence type="ECO:0000313" key="4">
    <source>
        <dbReference type="Proteomes" id="UP000230161"/>
    </source>
</evidence>
<dbReference type="Proteomes" id="UP000230161">
    <property type="component" value="Unassembled WGS sequence"/>
</dbReference>
<protein>
    <submittedName>
        <fullName evidence="3">Dynamin family protein</fullName>
    </submittedName>
</protein>
<dbReference type="Pfam" id="PF00350">
    <property type="entry name" value="Dynamin_N"/>
    <property type="match status" value="1"/>
</dbReference>
<evidence type="ECO:0000313" key="3">
    <source>
        <dbReference type="EMBL" id="PJJ63489.1"/>
    </source>
</evidence>
<comment type="caution">
    <text evidence="3">The sequence shown here is derived from an EMBL/GenBank/DDBJ whole genome shotgun (WGS) entry which is preliminary data.</text>
</comment>
<gene>
    <name evidence="3" type="ORF">CLV54_1157</name>
</gene>
<dbReference type="RefSeq" id="WP_245861400.1">
    <property type="nucleotide sequence ID" value="NZ_PGFB01000002.1"/>
</dbReference>
<reference evidence="3 4" key="1">
    <citation type="submission" date="2017-11" db="EMBL/GenBank/DDBJ databases">
        <title>Genomic Encyclopedia of Archaeal and Bacterial Type Strains, Phase II (KMG-II): From Individual Species to Whole Genera.</title>
        <authorList>
            <person name="Goeker M."/>
        </authorList>
    </citation>
    <scope>NUCLEOTIDE SEQUENCE [LARGE SCALE GENOMIC DNA]</scope>
    <source>
        <strain evidence="3 4">DSM 25625</strain>
    </source>
</reference>
<dbReference type="InterPro" id="IPR045063">
    <property type="entry name" value="Dynamin_N"/>
</dbReference>
<feature type="domain" description="Dynamin N-terminal" evidence="2">
    <location>
        <begin position="45"/>
        <end position="154"/>
    </location>
</feature>
<feature type="region of interest" description="Disordered" evidence="1">
    <location>
        <begin position="487"/>
        <end position="528"/>
    </location>
</feature>
<dbReference type="SUPFAM" id="SSF52540">
    <property type="entry name" value="P-loop containing nucleoside triphosphate hydrolases"/>
    <property type="match status" value="1"/>
</dbReference>
<keyword evidence="4" id="KW-1185">Reference proteome</keyword>
<organism evidence="3 4">
    <name type="scientific">Compostimonas suwonensis</name>
    <dbReference type="NCBI Taxonomy" id="1048394"/>
    <lineage>
        <taxon>Bacteria</taxon>
        <taxon>Bacillati</taxon>
        <taxon>Actinomycetota</taxon>
        <taxon>Actinomycetes</taxon>
        <taxon>Micrococcales</taxon>
        <taxon>Microbacteriaceae</taxon>
        <taxon>Compostimonas</taxon>
    </lineage>
</organism>
<evidence type="ECO:0000256" key="1">
    <source>
        <dbReference type="SAM" id="MobiDB-lite"/>
    </source>
</evidence>
<dbReference type="EMBL" id="PGFB01000002">
    <property type="protein sequence ID" value="PJJ63489.1"/>
    <property type="molecule type" value="Genomic_DNA"/>
</dbReference>
<dbReference type="InterPro" id="IPR027417">
    <property type="entry name" value="P-loop_NTPase"/>
</dbReference>
<evidence type="ECO:0000259" key="2">
    <source>
        <dbReference type="Pfam" id="PF00350"/>
    </source>
</evidence>
<proteinExistence type="predicted"/>
<sequence length="528" mass="57481">MSAVETESTPLSVLLRDAIEVYADDPKARDILKGYQARLGQPLRIAIAGMVKAGKSTLLNAMIGEEVAPTDAGECTRIVTWYRYGDTPKVTLELTTGERRALAITRERGRLVFDIGAEPLEEIARIVVDWPAQGLRRVTLIDTPGIASLSSGISERSNAFLVPRSSAFEVDAVVYLLRHMHAADVNFLESFRDLALGRSRTVNALAVLSRADEIGAGRIDALISARDIADRYRHDDTLRRLVLGVVPVAGLLAQTARTLRQSEFAALVEVAHLDREDRERLLISADRFVRPTALLTLSSETRSALLDRFGVFGIRMAAVLITAGADDAPSLARELARHSGLDELQRMVTGQFSARAAQLQSLTVLTGVDSLVHDRPHEGDDRIATALERIIAGAHEITELQTLATLRLGVYPLDRPLVEEAERLIGGVGTAAVQRLALDEDASREAIHFEALASARRWRQRATSPLSDHETTQLCETVVRSCEAILTGDESRPPSPGGGSGPVLGDLTVRTEPVARPGKEARYERRAS</sequence>
<feature type="compositionally biased region" description="Basic and acidic residues" evidence="1">
    <location>
        <begin position="517"/>
        <end position="528"/>
    </location>
</feature>